<dbReference type="EMBL" id="CM031809">
    <property type="protein sequence ID" value="KAG6667925.1"/>
    <property type="molecule type" value="Genomic_DNA"/>
</dbReference>
<organism evidence="1 2">
    <name type="scientific">Carya illinoinensis</name>
    <name type="common">Pecan</name>
    <dbReference type="NCBI Taxonomy" id="32201"/>
    <lineage>
        <taxon>Eukaryota</taxon>
        <taxon>Viridiplantae</taxon>
        <taxon>Streptophyta</taxon>
        <taxon>Embryophyta</taxon>
        <taxon>Tracheophyta</taxon>
        <taxon>Spermatophyta</taxon>
        <taxon>Magnoliopsida</taxon>
        <taxon>eudicotyledons</taxon>
        <taxon>Gunneridae</taxon>
        <taxon>Pentapetalae</taxon>
        <taxon>rosids</taxon>
        <taxon>fabids</taxon>
        <taxon>Fagales</taxon>
        <taxon>Juglandaceae</taxon>
        <taxon>Carya</taxon>
    </lineage>
</organism>
<keyword evidence="2" id="KW-1185">Reference proteome</keyword>
<sequence length="65" mass="7099">MKARQKFLQDHLDAVVMHESMNTITTVLNPLEIGIHGKRELLAADISAGIQFEDGSSIVMLACSC</sequence>
<gene>
    <name evidence="1" type="ORF">CIPAW_01G134000</name>
</gene>
<evidence type="ECO:0000313" key="2">
    <source>
        <dbReference type="Proteomes" id="UP000811609"/>
    </source>
</evidence>
<evidence type="ECO:0000313" key="1">
    <source>
        <dbReference type="EMBL" id="KAG6667925.1"/>
    </source>
</evidence>
<accession>A0A8T1RMP1</accession>
<dbReference type="Proteomes" id="UP000811609">
    <property type="component" value="Chromosome 1"/>
</dbReference>
<name>A0A8T1RMP1_CARIL</name>
<proteinExistence type="predicted"/>
<dbReference type="AlphaFoldDB" id="A0A8T1RMP1"/>
<comment type="caution">
    <text evidence="1">The sequence shown here is derived from an EMBL/GenBank/DDBJ whole genome shotgun (WGS) entry which is preliminary data.</text>
</comment>
<reference evidence="1" key="1">
    <citation type="submission" date="2020-12" db="EMBL/GenBank/DDBJ databases">
        <title>WGS assembly of Carya illinoinensis cv. Pawnee.</title>
        <authorList>
            <person name="Platts A."/>
            <person name="Shu S."/>
            <person name="Wright S."/>
            <person name="Barry K."/>
            <person name="Edger P."/>
            <person name="Pires J.C."/>
            <person name="Schmutz J."/>
        </authorList>
    </citation>
    <scope>NUCLEOTIDE SEQUENCE</scope>
    <source>
        <tissue evidence="1">Leaf</tissue>
    </source>
</reference>
<protein>
    <submittedName>
        <fullName evidence="1">Uncharacterized protein</fullName>
    </submittedName>
</protein>